<reference evidence="10 11" key="1">
    <citation type="submission" date="2009-12" db="EMBL/GenBank/DDBJ databases">
        <title>The draft genome of Batrachochytrium dendrobatidis.</title>
        <authorList>
            <consortium name="US DOE Joint Genome Institute (JGI-PGF)"/>
            <person name="Kuo A."/>
            <person name="Salamov A."/>
            <person name="Schmutz J."/>
            <person name="Lucas S."/>
            <person name="Pitluck S."/>
            <person name="Rosenblum E."/>
            <person name="Stajich J."/>
            <person name="Eisen M."/>
            <person name="Grigoriev I.V."/>
        </authorList>
    </citation>
    <scope>NUCLEOTIDE SEQUENCE [LARGE SCALE GENOMIC DNA]</scope>
    <source>
        <strain evidence="11">JAM81 / FGSC 10211</strain>
    </source>
</reference>
<dbReference type="FunFam" id="2.40.30.20:FF:000004">
    <property type="entry name" value="Riboflavin synthase, alpha subunit"/>
    <property type="match status" value="1"/>
</dbReference>
<evidence type="ECO:0000313" key="10">
    <source>
        <dbReference type="EMBL" id="EGF77904.1"/>
    </source>
</evidence>
<dbReference type="GO" id="GO:0009231">
    <property type="term" value="P:riboflavin biosynthetic process"/>
    <property type="evidence" value="ECO:0000318"/>
    <property type="project" value="GO_Central"/>
</dbReference>
<evidence type="ECO:0000256" key="3">
    <source>
        <dbReference type="ARBA" id="ARBA00012827"/>
    </source>
</evidence>
<proteinExistence type="predicted"/>
<evidence type="ECO:0000313" key="11">
    <source>
        <dbReference type="Proteomes" id="UP000007241"/>
    </source>
</evidence>
<dbReference type="OMA" id="IGGHAMS"/>
<keyword evidence="6" id="KW-0808">Transferase</keyword>
<dbReference type="HOGENOM" id="CLU_034388_1_1_1"/>
<dbReference type="SUPFAM" id="SSF63380">
    <property type="entry name" value="Riboflavin synthase domain-like"/>
    <property type="match status" value="2"/>
</dbReference>
<comment type="pathway">
    <text evidence="2">Cofactor biosynthesis; riboflavin biosynthesis; riboflavin from 2-hydroxy-3-oxobutyl phosphate and 5-amino-6-(D-ribitylamino)uracil: step 2/2.</text>
</comment>
<dbReference type="STRING" id="684364.F4PAD3"/>
<feature type="domain" description="Lumazine-binding" evidence="9">
    <location>
        <begin position="1"/>
        <end position="105"/>
    </location>
</feature>
<evidence type="ECO:0000256" key="6">
    <source>
        <dbReference type="ARBA" id="ARBA00022679"/>
    </source>
</evidence>
<feature type="repeat" description="Lumazine-binding" evidence="8">
    <location>
        <begin position="106"/>
        <end position="219"/>
    </location>
</feature>
<dbReference type="PROSITE" id="PS51177">
    <property type="entry name" value="LUMAZINE_BIND"/>
    <property type="match status" value="2"/>
</dbReference>
<dbReference type="NCBIfam" id="TIGR00187">
    <property type="entry name" value="ribE"/>
    <property type="match status" value="1"/>
</dbReference>
<dbReference type="PIRSF" id="PIRSF000498">
    <property type="entry name" value="Riboflavin_syn_A"/>
    <property type="match status" value="1"/>
</dbReference>
<dbReference type="InParanoid" id="F4PAD3"/>
<dbReference type="Pfam" id="PF00677">
    <property type="entry name" value="Lum_binding"/>
    <property type="match status" value="2"/>
</dbReference>
<dbReference type="FunCoup" id="F4PAD3">
    <property type="interactions" value="105"/>
</dbReference>
<dbReference type="CDD" id="cd00402">
    <property type="entry name" value="Riboflavin_synthase_like"/>
    <property type="match status" value="1"/>
</dbReference>
<organism evidence="10 11">
    <name type="scientific">Batrachochytrium dendrobatidis (strain JAM81 / FGSC 10211)</name>
    <name type="common">Frog chytrid fungus</name>
    <dbReference type="NCBI Taxonomy" id="684364"/>
    <lineage>
        <taxon>Eukaryota</taxon>
        <taxon>Fungi</taxon>
        <taxon>Fungi incertae sedis</taxon>
        <taxon>Chytridiomycota</taxon>
        <taxon>Chytridiomycota incertae sedis</taxon>
        <taxon>Chytridiomycetes</taxon>
        <taxon>Rhizophydiales</taxon>
        <taxon>Rhizophydiales incertae sedis</taxon>
        <taxon>Batrachochytrium</taxon>
    </lineage>
</organism>
<dbReference type="GO" id="GO:0004746">
    <property type="term" value="F:riboflavin synthase activity"/>
    <property type="evidence" value="ECO:0000318"/>
    <property type="project" value="GO_Central"/>
</dbReference>
<dbReference type="NCBIfam" id="NF006767">
    <property type="entry name" value="PRK09289.1"/>
    <property type="match status" value="1"/>
</dbReference>
<keyword evidence="5" id="KW-0686">Riboflavin biosynthesis</keyword>
<dbReference type="PANTHER" id="PTHR21098">
    <property type="entry name" value="RIBOFLAVIN SYNTHASE ALPHA CHAIN"/>
    <property type="match status" value="1"/>
</dbReference>
<dbReference type="GeneID" id="18236808"/>
<dbReference type="InterPro" id="IPR001783">
    <property type="entry name" value="Lumazine-bd"/>
</dbReference>
<evidence type="ECO:0000256" key="1">
    <source>
        <dbReference type="ARBA" id="ARBA00002803"/>
    </source>
</evidence>
<evidence type="ECO:0000256" key="2">
    <source>
        <dbReference type="ARBA" id="ARBA00004887"/>
    </source>
</evidence>
<dbReference type="Gene3D" id="2.40.30.20">
    <property type="match status" value="2"/>
</dbReference>
<evidence type="ECO:0000259" key="9">
    <source>
        <dbReference type="PROSITE" id="PS51177"/>
    </source>
</evidence>
<dbReference type="PANTHER" id="PTHR21098:SF0">
    <property type="entry name" value="RIBOFLAVIN SYNTHASE"/>
    <property type="match status" value="1"/>
</dbReference>
<evidence type="ECO:0000256" key="5">
    <source>
        <dbReference type="ARBA" id="ARBA00022619"/>
    </source>
</evidence>
<feature type="repeat" description="Lumazine-binding" evidence="8">
    <location>
        <begin position="1"/>
        <end position="105"/>
    </location>
</feature>
<dbReference type="RefSeq" id="XP_006681315.1">
    <property type="nucleotide sequence ID" value="XM_006681252.1"/>
</dbReference>
<name>F4PAD3_BATDJ</name>
<protein>
    <recommendedName>
        <fullName evidence="4">Riboflavin synthase</fullName>
        <ecNumber evidence="3">2.5.1.9</ecNumber>
    </recommendedName>
</protein>
<comment type="function">
    <text evidence="1">Catalyzes the dismutation of two molecules of 6,7-dimethyl-8-ribityllumazine, resulting in the formation of riboflavin and 5-amino-6-(D-ribitylamino)uracil.</text>
</comment>
<dbReference type="InterPro" id="IPR023366">
    <property type="entry name" value="ATP_synth_asu-like_sf"/>
</dbReference>
<feature type="domain" description="Lumazine-binding" evidence="9">
    <location>
        <begin position="106"/>
        <end position="219"/>
    </location>
</feature>
<dbReference type="EC" id="2.5.1.9" evidence="3"/>
<dbReference type="OrthoDB" id="10258924at2759"/>
<sequence>MFTGIVETVGVVSAKDVMDTSETGGSGYSITVSDASVVLTDVHIGDSIAINGVCMTVTEFDSERTSFKVGVAPETLRKTNLGEFEVGHKVNLERSMSATTRYGGHVVQGHVDTTVTITRITPDPPNSITYRFHVPACTPSAGESSHLPSTDFLQYIVPKGYVCLDGTSLTVIDVDWSTREFSVMLIAHTLKSVVMPTKSIGDRVNIEVDQVGKYVENMVRGMLMSENNTVLAPMIERAVEKYLSKSHQ</sequence>
<dbReference type="AlphaFoldDB" id="F4PAD3"/>
<evidence type="ECO:0000256" key="4">
    <source>
        <dbReference type="ARBA" id="ARBA00013950"/>
    </source>
</evidence>
<keyword evidence="11" id="KW-1185">Reference proteome</keyword>
<accession>F4PAD3</accession>
<dbReference type="InterPro" id="IPR026017">
    <property type="entry name" value="Lumazine-bd_dom"/>
</dbReference>
<dbReference type="Proteomes" id="UP000007241">
    <property type="component" value="Unassembled WGS sequence"/>
</dbReference>
<dbReference type="InterPro" id="IPR017938">
    <property type="entry name" value="Riboflavin_synthase-like_b-brl"/>
</dbReference>
<gene>
    <name evidence="10" type="ORF">BATDEDRAFT_13464</name>
</gene>
<evidence type="ECO:0000256" key="7">
    <source>
        <dbReference type="ARBA" id="ARBA00022737"/>
    </source>
</evidence>
<dbReference type="FunFam" id="2.40.30.20:FF:000006">
    <property type="entry name" value="Riboflavin synthase, alpha subunit"/>
    <property type="match status" value="1"/>
</dbReference>
<dbReference type="EMBL" id="GL882890">
    <property type="protein sequence ID" value="EGF77904.1"/>
    <property type="molecule type" value="Genomic_DNA"/>
</dbReference>
<evidence type="ECO:0000256" key="8">
    <source>
        <dbReference type="PROSITE-ProRule" id="PRU00524"/>
    </source>
</evidence>
<keyword evidence="7" id="KW-0677">Repeat</keyword>